<proteinExistence type="predicted"/>
<reference evidence="1" key="2">
    <citation type="submission" date="2020-09" db="EMBL/GenBank/DDBJ databases">
        <authorList>
            <person name="Sun Q."/>
            <person name="Zhou Y."/>
        </authorList>
    </citation>
    <scope>NUCLEOTIDE SEQUENCE</scope>
    <source>
        <strain evidence="1">CGMCC 1.12506</strain>
    </source>
</reference>
<accession>A0A916Y389</accession>
<organism evidence="1 2">
    <name type="scientific">Flavobacterium orientale</name>
    <dbReference type="NCBI Taxonomy" id="1756020"/>
    <lineage>
        <taxon>Bacteria</taxon>
        <taxon>Pseudomonadati</taxon>
        <taxon>Bacteroidota</taxon>
        <taxon>Flavobacteriia</taxon>
        <taxon>Flavobacteriales</taxon>
        <taxon>Flavobacteriaceae</taxon>
        <taxon>Flavobacterium</taxon>
    </lineage>
</organism>
<dbReference type="RefSeq" id="WP_188362306.1">
    <property type="nucleotide sequence ID" value="NZ_BMFG01000006.1"/>
</dbReference>
<evidence type="ECO:0000313" key="2">
    <source>
        <dbReference type="Proteomes" id="UP000625735"/>
    </source>
</evidence>
<dbReference type="EMBL" id="BMFG01000006">
    <property type="protein sequence ID" value="GGD28877.1"/>
    <property type="molecule type" value="Genomic_DNA"/>
</dbReference>
<sequence length="203" mass="24244">MNEIKIDNNEVKNFQFVFSINQKIILEYLLNIGLTTKEINQNEICLISFIVNVSRLNYCKSIFIDNEQYFFIMNNFIINNLIFFRIGSRQIGNMINKLERLGMLKRHIENKNCRYLKVNDFILNGWNITDENFTIIDKLKRFKKNLWQTIENDFGNENEFKLWVSSFDAQENRSGTENLKDVASSLYKYLETCKRNKLKGRPH</sequence>
<reference evidence="1" key="1">
    <citation type="journal article" date="2014" name="Int. J. Syst. Evol. Microbiol.">
        <title>Complete genome sequence of Corynebacterium casei LMG S-19264T (=DSM 44701T), isolated from a smear-ripened cheese.</title>
        <authorList>
            <consortium name="US DOE Joint Genome Institute (JGI-PGF)"/>
            <person name="Walter F."/>
            <person name="Albersmeier A."/>
            <person name="Kalinowski J."/>
            <person name="Ruckert C."/>
        </authorList>
    </citation>
    <scope>NUCLEOTIDE SEQUENCE</scope>
    <source>
        <strain evidence="1">CGMCC 1.12506</strain>
    </source>
</reference>
<keyword evidence="2" id="KW-1185">Reference proteome</keyword>
<gene>
    <name evidence="1" type="ORF">GCM10011343_18780</name>
</gene>
<comment type="caution">
    <text evidence="1">The sequence shown here is derived from an EMBL/GenBank/DDBJ whole genome shotgun (WGS) entry which is preliminary data.</text>
</comment>
<name>A0A916Y389_9FLAO</name>
<evidence type="ECO:0000313" key="1">
    <source>
        <dbReference type="EMBL" id="GGD28877.1"/>
    </source>
</evidence>
<protein>
    <submittedName>
        <fullName evidence="1">Uncharacterized protein</fullName>
    </submittedName>
</protein>
<dbReference type="AlphaFoldDB" id="A0A916Y389"/>
<dbReference type="Proteomes" id="UP000625735">
    <property type="component" value="Unassembled WGS sequence"/>
</dbReference>